<dbReference type="AlphaFoldDB" id="A0A3Q4N298"/>
<evidence type="ECO:0000313" key="3">
    <source>
        <dbReference type="Ensembl" id="ENSNBRP00000025059.1"/>
    </source>
</evidence>
<organism evidence="3 4">
    <name type="scientific">Neolamprologus brichardi</name>
    <name type="common">Fairy cichlid</name>
    <name type="synonym">Lamprologus brichardi</name>
    <dbReference type="NCBI Taxonomy" id="32507"/>
    <lineage>
        <taxon>Eukaryota</taxon>
        <taxon>Metazoa</taxon>
        <taxon>Chordata</taxon>
        <taxon>Craniata</taxon>
        <taxon>Vertebrata</taxon>
        <taxon>Euteleostomi</taxon>
        <taxon>Actinopterygii</taxon>
        <taxon>Neopterygii</taxon>
        <taxon>Teleostei</taxon>
        <taxon>Neoteleostei</taxon>
        <taxon>Acanthomorphata</taxon>
        <taxon>Ovalentaria</taxon>
        <taxon>Cichlomorphae</taxon>
        <taxon>Cichliformes</taxon>
        <taxon>Cichlidae</taxon>
        <taxon>African cichlids</taxon>
        <taxon>Pseudocrenilabrinae</taxon>
        <taxon>Lamprologini</taxon>
        <taxon>Neolamprologus</taxon>
    </lineage>
</organism>
<name>A0A3Q4N298_NEOBR</name>
<reference evidence="3" key="2">
    <citation type="submission" date="2025-09" db="UniProtKB">
        <authorList>
            <consortium name="Ensembl"/>
        </authorList>
    </citation>
    <scope>IDENTIFICATION</scope>
</reference>
<dbReference type="STRING" id="32507.ENSNBRP00000025059"/>
<dbReference type="InterPro" id="IPR046995">
    <property type="entry name" value="RGS10/12/14-like"/>
</dbReference>
<dbReference type="GO" id="GO:0008277">
    <property type="term" value="P:regulation of G protein-coupled receptor signaling pathway"/>
    <property type="evidence" value="ECO:0007669"/>
    <property type="project" value="TreeGrafter"/>
</dbReference>
<dbReference type="Gene3D" id="2.30.29.30">
    <property type="entry name" value="Pleckstrin-homology domain (PH domain)/Phosphotyrosine-binding domain (PTB)"/>
    <property type="match status" value="1"/>
</dbReference>
<dbReference type="PANTHER" id="PTHR45945:SF1">
    <property type="entry name" value="REGULATOR OF G-PROTEIN SIGNALING 12"/>
    <property type="match status" value="1"/>
</dbReference>
<dbReference type="InterPro" id="IPR036034">
    <property type="entry name" value="PDZ_sf"/>
</dbReference>
<keyword evidence="4" id="KW-1185">Reference proteome</keyword>
<feature type="region of interest" description="Disordered" evidence="1">
    <location>
        <begin position="523"/>
        <end position="558"/>
    </location>
</feature>
<dbReference type="Gene3D" id="2.30.42.10">
    <property type="match status" value="1"/>
</dbReference>
<dbReference type="CDD" id="cd06710">
    <property type="entry name" value="PDZ_RGS12-like"/>
    <property type="match status" value="1"/>
</dbReference>
<accession>A0A3Q4N298</accession>
<feature type="region of interest" description="Disordered" evidence="1">
    <location>
        <begin position="401"/>
        <end position="500"/>
    </location>
</feature>
<feature type="compositionally biased region" description="Gly residues" evidence="1">
    <location>
        <begin position="484"/>
        <end position="500"/>
    </location>
</feature>
<feature type="region of interest" description="Disordered" evidence="1">
    <location>
        <begin position="162"/>
        <end position="189"/>
    </location>
</feature>
<dbReference type="SUPFAM" id="SSF50729">
    <property type="entry name" value="PH domain-like"/>
    <property type="match status" value="1"/>
</dbReference>
<dbReference type="CDD" id="cd13162">
    <property type="entry name" value="PTB_RGS12"/>
    <property type="match status" value="1"/>
</dbReference>
<dbReference type="SMART" id="SM00462">
    <property type="entry name" value="PTB"/>
    <property type="match status" value="1"/>
</dbReference>
<evidence type="ECO:0000256" key="1">
    <source>
        <dbReference type="SAM" id="MobiDB-lite"/>
    </source>
</evidence>
<dbReference type="GeneTree" id="ENSGT00940000164407"/>
<dbReference type="GO" id="GO:0005886">
    <property type="term" value="C:plasma membrane"/>
    <property type="evidence" value="ECO:0007669"/>
    <property type="project" value="TreeGrafter"/>
</dbReference>
<proteinExistence type="predicted"/>
<dbReference type="PROSITE" id="PS50106">
    <property type="entry name" value="PDZ"/>
    <property type="match status" value="1"/>
</dbReference>
<feature type="compositionally biased region" description="Polar residues" evidence="1">
    <location>
        <begin position="179"/>
        <end position="189"/>
    </location>
</feature>
<dbReference type="SMART" id="SM00228">
    <property type="entry name" value="PDZ"/>
    <property type="match status" value="1"/>
</dbReference>
<feature type="compositionally biased region" description="Polar residues" evidence="1">
    <location>
        <begin position="406"/>
        <end position="420"/>
    </location>
</feature>
<dbReference type="PANTHER" id="PTHR45945">
    <property type="entry name" value="REGULATOR OF G-PROTEIN SIGNALING LOCO"/>
    <property type="match status" value="1"/>
</dbReference>
<dbReference type="Bgee" id="ENSNBRG00000019085">
    <property type="expression patterns" value="Expressed in testis and 3 other cell types or tissues"/>
</dbReference>
<sequence length="685" mass="75074">MDVSCKRRPIGGSGLNFPQSQQGCIRAVEVARGRTGYGFTLSGQSPCVLSCILKGSPADYVGLRSGDYILSVNDINVSKASHEDVVKLIGRCSGVLKLVIAEGERHSVNNNNNSRSGCGARGGWYKPKLDTKQLGINRAEKVVAELQSGGIFNMIFENSISASSSKPRPLSDSEFPAYRNSSRSQSNPNLLSEEEMAQVLNDDSVFLESDFHEGILNVGMIVGYLGSIELASTGTNLESDSLQAIRGSMRRLRAEQKIHSLVLMKVMHDSVRLCSDRGQVLATYPAEKLAFSACCPDDRRFFGLVTMQATDDHDDRHFNIARDDEGSLRTSCHVFIVDPDLCHHQVHLGVARRFGFECTPDPDTGGCLEFPPSSQPLLQFVSVLYRDMGDNIEGVRARAFHDPDNDAQQNHSTSSNSDSGIGNFLPEEKSNRVLLVDLGGPPNHNHVSGPRHWDSPPSSQQAWSPTLGAAASHPPPPTLRNGKRGGAVGGGEWRGAGGAVGVEPQRWLPVHVLRDWRQQHHHSHLQGLSSDQESYAESTDGWSSANCSTLPPPMNKIPADRYRAPLKDEWAKKLFGTGDKERTGAERSEKEKKRGGNGGRFRGLTMGFPPLQQRSSARRSFGRSKRLSLARSLDDLEVAYIHTIYMRGPFPTQVYQQVMHITAIFKVRLATVLLSCLSLGCCFCL</sequence>
<dbReference type="GO" id="GO:0005634">
    <property type="term" value="C:nucleus"/>
    <property type="evidence" value="ECO:0007669"/>
    <property type="project" value="TreeGrafter"/>
</dbReference>
<dbReference type="InterPro" id="IPR006020">
    <property type="entry name" value="PTB/PI_dom"/>
</dbReference>
<dbReference type="SUPFAM" id="SSF50156">
    <property type="entry name" value="PDZ domain-like"/>
    <property type="match status" value="1"/>
</dbReference>
<evidence type="ECO:0000259" key="2">
    <source>
        <dbReference type="PROSITE" id="PS50106"/>
    </source>
</evidence>
<dbReference type="Pfam" id="PF00595">
    <property type="entry name" value="PDZ"/>
    <property type="match status" value="1"/>
</dbReference>
<dbReference type="Ensembl" id="ENSNBRT00000025712.1">
    <property type="protein sequence ID" value="ENSNBRP00000025059.1"/>
    <property type="gene ID" value="ENSNBRG00000019085.1"/>
</dbReference>
<dbReference type="InterPro" id="IPR011993">
    <property type="entry name" value="PH-like_dom_sf"/>
</dbReference>
<dbReference type="GO" id="GO:0005096">
    <property type="term" value="F:GTPase activator activity"/>
    <property type="evidence" value="ECO:0007669"/>
    <property type="project" value="InterPro"/>
</dbReference>
<reference evidence="3" key="1">
    <citation type="submission" date="2025-08" db="UniProtKB">
        <authorList>
            <consortium name="Ensembl"/>
        </authorList>
    </citation>
    <scope>IDENTIFICATION</scope>
</reference>
<protein>
    <submittedName>
        <fullName evidence="3">Regulator of G protein signaling 12b</fullName>
    </submittedName>
</protein>
<feature type="compositionally biased region" description="Polar residues" evidence="1">
    <location>
        <begin position="533"/>
        <end position="549"/>
    </location>
</feature>
<feature type="domain" description="PDZ" evidence="2">
    <location>
        <begin position="27"/>
        <end position="104"/>
    </location>
</feature>
<dbReference type="GO" id="GO:0005737">
    <property type="term" value="C:cytoplasm"/>
    <property type="evidence" value="ECO:0007669"/>
    <property type="project" value="TreeGrafter"/>
</dbReference>
<evidence type="ECO:0000313" key="4">
    <source>
        <dbReference type="Proteomes" id="UP000261580"/>
    </source>
</evidence>
<feature type="region of interest" description="Disordered" evidence="1">
    <location>
        <begin position="573"/>
        <end position="605"/>
    </location>
</feature>
<dbReference type="InterPro" id="IPR001478">
    <property type="entry name" value="PDZ"/>
</dbReference>
<dbReference type="Proteomes" id="UP000261580">
    <property type="component" value="Unassembled WGS sequence"/>
</dbReference>
<feature type="compositionally biased region" description="Basic and acidic residues" evidence="1">
    <location>
        <begin position="573"/>
        <end position="594"/>
    </location>
</feature>